<dbReference type="Proteomes" id="UP000006038">
    <property type="component" value="Chromosome 11"/>
</dbReference>
<proteinExistence type="inferred from homology"/>
<evidence type="ECO:0000313" key="4">
    <source>
        <dbReference type="Proteomes" id="UP000006038"/>
    </source>
</evidence>
<dbReference type="EnsemblPlants" id="OB11G18960.1">
    <property type="protein sequence ID" value="OB11G18960.1"/>
    <property type="gene ID" value="OB11G18960"/>
</dbReference>
<evidence type="ECO:0000256" key="1">
    <source>
        <dbReference type="ARBA" id="ARBA00005679"/>
    </source>
</evidence>
<comment type="similarity">
    <text evidence="1">Belongs to the GILT family.</text>
</comment>
<reference evidence="3" key="1">
    <citation type="journal article" date="2013" name="Nat. Commun.">
        <title>Whole-genome sequencing of Oryza brachyantha reveals mechanisms underlying Oryza genome evolution.</title>
        <authorList>
            <person name="Chen J."/>
            <person name="Huang Q."/>
            <person name="Gao D."/>
            <person name="Wang J."/>
            <person name="Lang Y."/>
            <person name="Liu T."/>
            <person name="Li B."/>
            <person name="Bai Z."/>
            <person name="Luis Goicoechea J."/>
            <person name="Liang C."/>
            <person name="Chen C."/>
            <person name="Zhang W."/>
            <person name="Sun S."/>
            <person name="Liao Y."/>
            <person name="Zhang X."/>
            <person name="Yang L."/>
            <person name="Song C."/>
            <person name="Wang M."/>
            <person name="Shi J."/>
            <person name="Liu G."/>
            <person name="Liu J."/>
            <person name="Zhou H."/>
            <person name="Zhou W."/>
            <person name="Yu Q."/>
            <person name="An N."/>
            <person name="Chen Y."/>
            <person name="Cai Q."/>
            <person name="Wang B."/>
            <person name="Liu B."/>
            <person name="Min J."/>
            <person name="Huang Y."/>
            <person name="Wu H."/>
            <person name="Li Z."/>
            <person name="Zhang Y."/>
            <person name="Yin Y."/>
            <person name="Song W."/>
            <person name="Jiang J."/>
            <person name="Jackson S.A."/>
            <person name="Wing R.A."/>
            <person name="Wang J."/>
            <person name="Chen M."/>
        </authorList>
    </citation>
    <scope>NUCLEOTIDE SEQUENCE [LARGE SCALE GENOMIC DNA]</scope>
    <source>
        <strain evidence="3">cv. IRGC 101232</strain>
    </source>
</reference>
<evidence type="ECO:0000313" key="3">
    <source>
        <dbReference type="EnsemblPlants" id="OB11G18960.1"/>
    </source>
</evidence>
<organism evidence="3">
    <name type="scientific">Oryza brachyantha</name>
    <name type="common">malo sina</name>
    <dbReference type="NCBI Taxonomy" id="4533"/>
    <lineage>
        <taxon>Eukaryota</taxon>
        <taxon>Viridiplantae</taxon>
        <taxon>Streptophyta</taxon>
        <taxon>Embryophyta</taxon>
        <taxon>Tracheophyta</taxon>
        <taxon>Spermatophyta</taxon>
        <taxon>Magnoliopsida</taxon>
        <taxon>Liliopsida</taxon>
        <taxon>Poales</taxon>
        <taxon>Poaceae</taxon>
        <taxon>BOP clade</taxon>
        <taxon>Oryzoideae</taxon>
        <taxon>Oryzeae</taxon>
        <taxon>Oryzinae</taxon>
        <taxon>Oryza</taxon>
    </lineage>
</organism>
<dbReference type="eggNOG" id="KOG3160">
    <property type="taxonomic scope" value="Eukaryota"/>
</dbReference>
<dbReference type="PANTHER" id="PTHR13234:SF75">
    <property type="entry name" value="GAMMA INTERFERON INDUCIBLE LYSOSOMAL THIOL REDUCTASE FAMILY PROTEIN, EXPRESSED"/>
    <property type="match status" value="1"/>
</dbReference>
<name>J3N7W0_ORYBR</name>
<dbReference type="STRING" id="4533.J3N7W0"/>
<dbReference type="Gramene" id="OB11G18960.1">
    <property type="protein sequence ID" value="OB11G18960.1"/>
    <property type="gene ID" value="OB11G18960"/>
</dbReference>
<keyword evidence="2" id="KW-0325">Glycoprotein</keyword>
<dbReference type="InterPro" id="IPR004911">
    <property type="entry name" value="Interferon-induced_GILT"/>
</dbReference>
<dbReference type="AlphaFoldDB" id="J3N7W0"/>
<dbReference type="HOGENOM" id="CLU_2021192_0_0_1"/>
<reference evidence="3" key="2">
    <citation type="submission" date="2013-04" db="UniProtKB">
        <authorList>
            <consortium name="EnsemblPlants"/>
        </authorList>
    </citation>
    <scope>IDENTIFICATION</scope>
</reference>
<dbReference type="PANTHER" id="PTHR13234">
    <property type="entry name" value="GAMMA-INTERFERON INDUCIBLE LYSOSOMAL THIOL REDUCTASE GILT"/>
    <property type="match status" value="1"/>
</dbReference>
<dbReference type="GO" id="GO:0016671">
    <property type="term" value="F:oxidoreductase activity, acting on a sulfur group of donors, disulfide as acceptor"/>
    <property type="evidence" value="ECO:0007669"/>
    <property type="project" value="InterPro"/>
</dbReference>
<keyword evidence="4" id="KW-1185">Reference proteome</keyword>
<evidence type="ECO:0000256" key="2">
    <source>
        <dbReference type="ARBA" id="ARBA00023180"/>
    </source>
</evidence>
<protein>
    <submittedName>
        <fullName evidence="3">Uncharacterized protein</fullName>
    </submittedName>
</protein>
<sequence>HFRFIYCVESLVVDVKDIEWDSCFMKLNLDTKSENSHVLSLKYGRQTDTLQPPHKYVPWVVIDGRPLYEVRSMAAPIMLALPLPRQRVAPAKLALSPCHVSRDPTPAGLRGIRTAPMSLAPPY</sequence>
<accession>J3N7W0</accession>